<evidence type="ECO:0000313" key="1">
    <source>
        <dbReference type="EMBL" id="KAH1130651.1"/>
    </source>
</evidence>
<organism evidence="1 2">
    <name type="scientific">Gossypium stocksii</name>
    <dbReference type="NCBI Taxonomy" id="47602"/>
    <lineage>
        <taxon>Eukaryota</taxon>
        <taxon>Viridiplantae</taxon>
        <taxon>Streptophyta</taxon>
        <taxon>Embryophyta</taxon>
        <taxon>Tracheophyta</taxon>
        <taxon>Spermatophyta</taxon>
        <taxon>Magnoliopsida</taxon>
        <taxon>eudicotyledons</taxon>
        <taxon>Gunneridae</taxon>
        <taxon>Pentapetalae</taxon>
        <taxon>rosids</taxon>
        <taxon>malvids</taxon>
        <taxon>Malvales</taxon>
        <taxon>Malvaceae</taxon>
        <taxon>Malvoideae</taxon>
        <taxon>Gossypium</taxon>
    </lineage>
</organism>
<name>A0A9D4ALV6_9ROSI</name>
<proteinExistence type="predicted"/>
<comment type="caution">
    <text evidence="1">The sequence shown here is derived from an EMBL/GenBank/DDBJ whole genome shotgun (WGS) entry which is preliminary data.</text>
</comment>
<evidence type="ECO:0000313" key="2">
    <source>
        <dbReference type="Proteomes" id="UP000828251"/>
    </source>
</evidence>
<reference evidence="1 2" key="1">
    <citation type="journal article" date="2021" name="Plant Biotechnol. J.">
        <title>Multi-omics assisted identification of the key and species-specific regulatory components of drought-tolerant mechanisms in Gossypium stocksii.</title>
        <authorList>
            <person name="Yu D."/>
            <person name="Ke L."/>
            <person name="Zhang D."/>
            <person name="Wu Y."/>
            <person name="Sun Y."/>
            <person name="Mei J."/>
            <person name="Sun J."/>
            <person name="Sun Y."/>
        </authorList>
    </citation>
    <scope>NUCLEOTIDE SEQUENCE [LARGE SCALE GENOMIC DNA]</scope>
    <source>
        <strain evidence="2">cv. E1</strain>
        <tissue evidence="1">Leaf</tissue>
    </source>
</reference>
<gene>
    <name evidence="1" type="ORF">J1N35_002029</name>
</gene>
<keyword evidence="2" id="KW-1185">Reference proteome</keyword>
<dbReference type="AlphaFoldDB" id="A0A9D4ALV6"/>
<accession>A0A9D4ALV6</accession>
<dbReference type="EMBL" id="JAIQCV010000001">
    <property type="protein sequence ID" value="KAH1130651.1"/>
    <property type="molecule type" value="Genomic_DNA"/>
</dbReference>
<sequence length="187" mass="21273">MGHRSNPMTIAHKASYGGQLIKWGSFDPLELVRFVEQMEKLIYLKPWWPNECLREFLKEFSFSKNNVLAVSREIRDGTKVFLAIQLAKDVLRGGNIDLVDRSAMKTSLEMLEVGLPPMREVGCASNFRGKIMMQNWAIKQSKCYELGVNNEITTLRAQYLDMLPYDMPLPTASISSTHSDITNIQLG</sequence>
<protein>
    <submittedName>
        <fullName evidence="1">Uncharacterized protein</fullName>
    </submittedName>
</protein>
<dbReference type="Proteomes" id="UP000828251">
    <property type="component" value="Unassembled WGS sequence"/>
</dbReference>